<dbReference type="InterPro" id="IPR024660">
    <property type="entry name" value="UCS_central_dom"/>
</dbReference>
<keyword evidence="4" id="KW-0802">TPR repeat</keyword>
<dbReference type="FunCoup" id="A0A4V3SJG6">
    <property type="interactions" value="101"/>
</dbReference>
<evidence type="ECO:0000313" key="6">
    <source>
        <dbReference type="EMBL" id="TGZ83865.1"/>
    </source>
</evidence>
<dbReference type="InParanoid" id="A0A4V3SJG6"/>
<keyword evidence="3" id="KW-0143">Chaperone</keyword>
<dbReference type="InterPro" id="IPR011989">
    <property type="entry name" value="ARM-like"/>
</dbReference>
<evidence type="ECO:0000313" key="7">
    <source>
        <dbReference type="Proteomes" id="UP000298138"/>
    </source>
</evidence>
<gene>
    <name evidence="6" type="ORF">EX30DRAFT_357590</name>
</gene>
<accession>A0A4V3SJG6</accession>
<reference evidence="6 7" key="1">
    <citation type="submission" date="2019-04" db="EMBL/GenBank/DDBJ databases">
        <title>Comparative genomics and transcriptomics to analyze fruiting body development in filamentous ascomycetes.</title>
        <authorList>
            <consortium name="DOE Joint Genome Institute"/>
            <person name="Lutkenhaus R."/>
            <person name="Traeger S."/>
            <person name="Breuer J."/>
            <person name="Kuo A."/>
            <person name="Lipzen A."/>
            <person name="Pangilinan J."/>
            <person name="Dilworth D."/>
            <person name="Sandor L."/>
            <person name="Poggeler S."/>
            <person name="Barry K."/>
            <person name="Grigoriev I.V."/>
            <person name="Nowrousian M."/>
        </authorList>
    </citation>
    <scope>NUCLEOTIDE SEQUENCE [LARGE SCALE GENOMIC DNA]</scope>
    <source>
        <strain evidence="6 7">CBS 389.68</strain>
    </source>
</reference>
<dbReference type="Gene3D" id="1.25.10.10">
    <property type="entry name" value="Leucine-rich Repeat Variant"/>
    <property type="match status" value="1"/>
</dbReference>
<feature type="repeat" description="TPR" evidence="4">
    <location>
        <begin position="15"/>
        <end position="48"/>
    </location>
</feature>
<evidence type="ECO:0000256" key="1">
    <source>
        <dbReference type="ARBA" id="ARBA00004496"/>
    </source>
</evidence>
<dbReference type="STRING" id="341454.A0A4V3SJG6"/>
<evidence type="ECO:0000259" key="5">
    <source>
        <dbReference type="Pfam" id="PF11701"/>
    </source>
</evidence>
<dbReference type="OrthoDB" id="5574718at2759"/>
<comment type="subcellular location">
    <subcellularLocation>
        <location evidence="1">Cytoplasm</location>
    </subcellularLocation>
</comment>
<name>A0A4V3SJG6_9PEZI</name>
<evidence type="ECO:0000256" key="3">
    <source>
        <dbReference type="ARBA" id="ARBA00023186"/>
    </source>
</evidence>
<dbReference type="Gene3D" id="1.25.10.100">
    <property type="match status" value="1"/>
</dbReference>
<protein>
    <recommendedName>
        <fullName evidence="5">UNC-45/Cro1/She4 central domain-containing protein</fullName>
    </recommendedName>
</protein>
<dbReference type="AlphaFoldDB" id="A0A4V3SJG6"/>
<dbReference type="GO" id="GO:0051879">
    <property type="term" value="F:Hsp90 protein binding"/>
    <property type="evidence" value="ECO:0007669"/>
    <property type="project" value="TreeGrafter"/>
</dbReference>
<dbReference type="PROSITE" id="PS50005">
    <property type="entry name" value="TPR"/>
    <property type="match status" value="1"/>
</dbReference>
<dbReference type="InterPro" id="IPR019734">
    <property type="entry name" value="TPR_rpt"/>
</dbReference>
<dbReference type="InterPro" id="IPR016024">
    <property type="entry name" value="ARM-type_fold"/>
</dbReference>
<dbReference type="Pfam" id="PF11701">
    <property type="entry name" value="UNC45-central"/>
    <property type="match status" value="1"/>
</dbReference>
<dbReference type="PANTHER" id="PTHR45994">
    <property type="entry name" value="FI21225P1"/>
    <property type="match status" value="1"/>
</dbReference>
<sequence>MDITTPSDPTVDQRAESLAKESLAHFEANRNDDAARTLREALSLAPGNPVVLKALRHLQQDAATPQVLKLVHRLATRGDIAAGTEALHILQDPSVSLQTSTAIEIIELILTRLKAVPLSRAGQVVAAVLKISRGTKEHIASIMTENGAKDLLEKFGKLGEDASDQIVNVLLDSTAWKKAEGQPKCLREAFRLMMTCFAASKDDKQKSLGETAVIARSAARLLAGRPDELYSFVNQSGLQEMLLLLDINSAMDIRSHATLAVAKFIEVTPETADSMVGKFMTAWIGKGEDTHLRQAFSAAAALFPVATEFMAKLFMTDGFVEGLVPLLQARSADTELAGLELLNGACLDKMCRVAVKRNCEEYIKAVAKSKSKGQSTAAVVLAKLQQGTAGGESGKEKIIDELADVLKNLTVDGDTKAKETSIEGLAYVSLNGFVKEALINDAKFVTNLVDTVKSSSQKPTVLYGALTVISNLTAYPPSQTEEQKKISELKSYADAKGHPMKKSDPYETDEKITSRCKTFLDTSLVPALANNFKVYTPSAALLVARILLAVSQAQPHRGRIASQGGVKLALHLSTSTLPSSPSQPTEPDVDSLSDIASHALARLLVSVNPTHVFSPTLPLTSTIRPLSLLLLPRPNLLPTFESLLALTNLASLDPSSSSSPHALITRHCFPALDDLLLSPNPRIQRAATELVCNLMSSPHGVAKFADFNGDKQAKQRLSILLALMDAEDAGTRQGAAGAIAGLVDWGGEVAGVLVKVERGVERVVKVVDDDVEEVVWRGLVALRGLCGVEGVKENVRELQGVEKVRAALRRWRRRELLEVGVDVMKILM</sequence>
<evidence type="ECO:0000256" key="2">
    <source>
        <dbReference type="ARBA" id="ARBA00022490"/>
    </source>
</evidence>
<dbReference type="EMBL" id="ML220113">
    <property type="protein sequence ID" value="TGZ83865.1"/>
    <property type="molecule type" value="Genomic_DNA"/>
</dbReference>
<feature type="domain" description="UNC-45/Cro1/She4 central" evidence="5">
    <location>
        <begin position="241"/>
        <end position="384"/>
    </location>
</feature>
<evidence type="ECO:0000256" key="4">
    <source>
        <dbReference type="PROSITE-ProRule" id="PRU00339"/>
    </source>
</evidence>
<dbReference type="PANTHER" id="PTHR45994:SF1">
    <property type="entry name" value="FI21225P1"/>
    <property type="match status" value="1"/>
</dbReference>
<keyword evidence="2" id="KW-0963">Cytoplasm</keyword>
<organism evidence="6 7">
    <name type="scientific">Ascodesmis nigricans</name>
    <dbReference type="NCBI Taxonomy" id="341454"/>
    <lineage>
        <taxon>Eukaryota</taxon>
        <taxon>Fungi</taxon>
        <taxon>Dikarya</taxon>
        <taxon>Ascomycota</taxon>
        <taxon>Pezizomycotina</taxon>
        <taxon>Pezizomycetes</taxon>
        <taxon>Pezizales</taxon>
        <taxon>Ascodesmidaceae</taxon>
        <taxon>Ascodesmis</taxon>
    </lineage>
</organism>
<proteinExistence type="predicted"/>
<dbReference type="SUPFAM" id="SSF48371">
    <property type="entry name" value="ARM repeat"/>
    <property type="match status" value="1"/>
</dbReference>
<dbReference type="GO" id="GO:0005737">
    <property type="term" value="C:cytoplasm"/>
    <property type="evidence" value="ECO:0007669"/>
    <property type="project" value="UniProtKB-SubCell"/>
</dbReference>
<keyword evidence="7" id="KW-1185">Reference proteome</keyword>
<dbReference type="Proteomes" id="UP000298138">
    <property type="component" value="Unassembled WGS sequence"/>
</dbReference>